<gene>
    <name evidence="2" type="ORF">CBYS24578_00009867</name>
</gene>
<accession>A0A9N9V1E3</accession>
<name>A0A9N9V1E3_9HYPO</name>
<dbReference type="Proteomes" id="UP000754883">
    <property type="component" value="Unassembled WGS sequence"/>
</dbReference>
<evidence type="ECO:0000256" key="1">
    <source>
        <dbReference type="SAM" id="MobiDB-lite"/>
    </source>
</evidence>
<sequence length="270" mass="30217">MQKPNLENTGAQLSLKLLSQDPPPPDRPEYYQDSRLARHEMSGLEIAGLIGAIPGVVALVTKSIALLHKCGSSKKFSSVGKGAHLQLLAIKDLLITLDARCKDPKKVHCLLGDVRNIKQVVKELGGELENLTNLLNSVGLACTKGEGRFVRRAQLLFSGYESQFKEQFQRIEAIKSLLTLILTNRINLTIEQAIEGPLERRREHLLKIKTILQPCKQDFIPSKLPGTLDWVPEHPDIATWMDPKWDSSLSERKVKGEDKSIKCLQHFYGV</sequence>
<dbReference type="EMBL" id="CABFNO020001565">
    <property type="protein sequence ID" value="CAH0003904.1"/>
    <property type="molecule type" value="Genomic_DNA"/>
</dbReference>
<keyword evidence="3" id="KW-1185">Reference proteome</keyword>
<reference evidence="2" key="1">
    <citation type="submission" date="2021-10" db="EMBL/GenBank/DDBJ databases">
        <authorList>
            <person name="Piombo E."/>
        </authorList>
    </citation>
    <scope>NUCLEOTIDE SEQUENCE</scope>
</reference>
<proteinExistence type="predicted"/>
<organism evidence="2 3">
    <name type="scientific">Clonostachys byssicola</name>
    <dbReference type="NCBI Taxonomy" id="160290"/>
    <lineage>
        <taxon>Eukaryota</taxon>
        <taxon>Fungi</taxon>
        <taxon>Dikarya</taxon>
        <taxon>Ascomycota</taxon>
        <taxon>Pezizomycotina</taxon>
        <taxon>Sordariomycetes</taxon>
        <taxon>Hypocreomycetidae</taxon>
        <taxon>Hypocreales</taxon>
        <taxon>Bionectriaceae</taxon>
        <taxon>Clonostachys</taxon>
    </lineage>
</organism>
<evidence type="ECO:0008006" key="4">
    <source>
        <dbReference type="Google" id="ProtNLM"/>
    </source>
</evidence>
<feature type="region of interest" description="Disordered" evidence="1">
    <location>
        <begin position="1"/>
        <end position="28"/>
    </location>
</feature>
<evidence type="ECO:0000313" key="2">
    <source>
        <dbReference type="EMBL" id="CAH0003904.1"/>
    </source>
</evidence>
<dbReference type="AlphaFoldDB" id="A0A9N9V1E3"/>
<dbReference type="OrthoDB" id="5147928at2759"/>
<protein>
    <recommendedName>
        <fullName evidence="4">Fungal N-terminal domain-containing protein</fullName>
    </recommendedName>
</protein>
<comment type="caution">
    <text evidence="2">The sequence shown here is derived from an EMBL/GenBank/DDBJ whole genome shotgun (WGS) entry which is preliminary data.</text>
</comment>
<feature type="compositionally biased region" description="Polar residues" evidence="1">
    <location>
        <begin position="1"/>
        <end position="12"/>
    </location>
</feature>
<evidence type="ECO:0000313" key="3">
    <source>
        <dbReference type="Proteomes" id="UP000754883"/>
    </source>
</evidence>